<evidence type="ECO:0000259" key="4">
    <source>
        <dbReference type="Pfam" id="PF00085"/>
    </source>
</evidence>
<comment type="similarity">
    <text evidence="2">Belongs to the thioredoxin family.</text>
</comment>
<evidence type="ECO:0000256" key="2">
    <source>
        <dbReference type="ARBA" id="ARBA00008987"/>
    </source>
</evidence>
<feature type="domain" description="Thioredoxin" evidence="4">
    <location>
        <begin position="33"/>
        <end position="134"/>
    </location>
</feature>
<proteinExistence type="inferred from homology"/>
<dbReference type="RefSeq" id="WP_066474340.1">
    <property type="nucleotide sequence ID" value="NZ_CBCRUZ010000014.1"/>
</dbReference>
<dbReference type="Gene3D" id="3.40.30.10">
    <property type="entry name" value="Glutaredoxin"/>
    <property type="match status" value="1"/>
</dbReference>
<dbReference type="InterPro" id="IPR036249">
    <property type="entry name" value="Thioredoxin-like_sf"/>
</dbReference>
<reference evidence="5" key="1">
    <citation type="submission" date="2021-07" db="EMBL/GenBank/DDBJ databases">
        <title>Candidatus Kaistella beijingensis sp. nov. isolated from a municipal wastewater treatment plant is involved in sludge foaming.</title>
        <authorList>
            <person name="Song Y."/>
            <person name="Liu S.-J."/>
        </authorList>
    </citation>
    <scope>NUCLEOTIDE SEQUENCE</scope>
    <source>
        <strain evidence="5">DSM 43998</strain>
    </source>
</reference>
<evidence type="ECO:0000313" key="5">
    <source>
        <dbReference type="EMBL" id="QXQ14769.1"/>
    </source>
</evidence>
<dbReference type="InterPro" id="IPR011990">
    <property type="entry name" value="TPR-like_helical_dom_sf"/>
</dbReference>
<dbReference type="CDD" id="cd02956">
    <property type="entry name" value="ybbN"/>
    <property type="match status" value="1"/>
</dbReference>
<sequence>MSGAVDLSALKERAEAAAAGGRSAGSAGSGTAIVVTEENFESEVLQRSNQVPVVVALVSPRSPASLELADTLARLAATDGGSWVVARIEVDQNVRIAQAFGVQAIPTVVAVAAGQPLADFEGVQSEAQLRQWVDAVVGAVAGKLAGAPQTEPAEEPEDPRFTAAEAALDRGDYAGAAAAYQQIVDTEPGNAEAKAALRQVGFLARVREVESDTVAVADADPDNLDAQLAAADLEVFKQQPAAAFDRLIGLIGRTAGAERTTARTRLLELFELFDPAEPFVVAARRKLASALY</sequence>
<keyword evidence="3" id="KW-0676">Redox-active center</keyword>
<evidence type="ECO:0000256" key="1">
    <source>
        <dbReference type="ARBA" id="ARBA00003318"/>
    </source>
</evidence>
<dbReference type="Pfam" id="PF14561">
    <property type="entry name" value="TPR_20"/>
    <property type="match status" value="1"/>
</dbReference>
<accession>A0ABX8SA79</accession>
<dbReference type="PANTHER" id="PTHR45663:SF11">
    <property type="entry name" value="GEO12009P1"/>
    <property type="match status" value="1"/>
</dbReference>
<dbReference type="Gene3D" id="1.25.40.10">
    <property type="entry name" value="Tetratricopeptide repeat domain"/>
    <property type="match status" value="1"/>
</dbReference>
<evidence type="ECO:0000256" key="3">
    <source>
        <dbReference type="ARBA" id="ARBA00023284"/>
    </source>
</evidence>
<organism evidence="5 6">
    <name type="scientific">Skermania pinensis</name>
    <dbReference type="NCBI Taxonomy" id="39122"/>
    <lineage>
        <taxon>Bacteria</taxon>
        <taxon>Bacillati</taxon>
        <taxon>Actinomycetota</taxon>
        <taxon>Actinomycetes</taxon>
        <taxon>Mycobacteriales</taxon>
        <taxon>Gordoniaceae</taxon>
        <taxon>Skermania</taxon>
    </lineage>
</organism>
<evidence type="ECO:0000313" key="6">
    <source>
        <dbReference type="Proteomes" id="UP000887023"/>
    </source>
</evidence>
<dbReference type="InterPro" id="IPR013766">
    <property type="entry name" value="Thioredoxin_domain"/>
</dbReference>
<dbReference type="EMBL" id="CP079105">
    <property type="protein sequence ID" value="QXQ14769.1"/>
    <property type="molecule type" value="Genomic_DNA"/>
</dbReference>
<protein>
    <submittedName>
        <fullName evidence="5">Tetratricopeptide repeat protein</fullName>
    </submittedName>
</protein>
<keyword evidence="6" id="KW-1185">Reference proteome</keyword>
<comment type="function">
    <text evidence="1">Participates in various redox reactions through the reversible oxidation of its active center dithiol to a disulfide and catalyzes dithiol-disulfide exchange reactions.</text>
</comment>
<dbReference type="Proteomes" id="UP000887023">
    <property type="component" value="Chromosome"/>
</dbReference>
<dbReference type="SUPFAM" id="SSF52833">
    <property type="entry name" value="Thioredoxin-like"/>
    <property type="match status" value="1"/>
</dbReference>
<dbReference type="SUPFAM" id="SSF48452">
    <property type="entry name" value="TPR-like"/>
    <property type="match status" value="1"/>
</dbReference>
<dbReference type="Pfam" id="PF00085">
    <property type="entry name" value="Thioredoxin"/>
    <property type="match status" value="1"/>
</dbReference>
<name>A0ABX8SA79_9ACTN</name>
<gene>
    <name evidence="5" type="ORF">KV203_05120</name>
</gene>
<dbReference type="PANTHER" id="PTHR45663">
    <property type="entry name" value="GEO12009P1"/>
    <property type="match status" value="1"/>
</dbReference>